<dbReference type="OrthoDB" id="792661at2"/>
<reference evidence="2" key="1">
    <citation type="submission" date="2016-10" db="EMBL/GenBank/DDBJ databases">
        <authorList>
            <person name="Varghese N."/>
            <person name="Submissions S."/>
        </authorList>
    </citation>
    <scope>NUCLEOTIDE SEQUENCE [LARGE SCALE GENOMIC DNA]</scope>
    <source>
        <strain evidence="2">DSM 18610</strain>
    </source>
</reference>
<evidence type="ECO:0000313" key="2">
    <source>
        <dbReference type="Proteomes" id="UP000199572"/>
    </source>
</evidence>
<keyword evidence="2" id="KW-1185">Reference proteome</keyword>
<dbReference type="RefSeq" id="WP_090881690.1">
    <property type="nucleotide sequence ID" value="NZ_FOGG01000004.1"/>
</dbReference>
<sequence>MTNSFIAIKGNFLDKADEIFKVFKYEDTRQDIQFNDWQTFNDYLYDHYYEFANKEIAIKGMWTNNGWTVINDPEMVDTVDEIALLQISKILDTDIATFIIQTTSNSFGFTLYNGTIKRQFFVTDGEVTDNEYSPLEEEKDLNINENIFSDDILLLADKLGIDLNGKSKQTYIVKQLAYSDEMKNELEQFKQQQTPAKKESWWKFWWTANATIMGFAMWLLKYFHEK</sequence>
<evidence type="ECO:0000313" key="1">
    <source>
        <dbReference type="EMBL" id="SER06768.1"/>
    </source>
</evidence>
<protein>
    <submittedName>
        <fullName evidence="1">Uncharacterized protein</fullName>
    </submittedName>
</protein>
<dbReference type="AlphaFoldDB" id="A0A1H9L627"/>
<gene>
    <name evidence="1" type="ORF">SAMN04488023_1044</name>
</gene>
<accession>A0A1H9L627</accession>
<organism evidence="1 2">
    <name type="scientific">Pedobacter rhizosphaerae</name>
    <dbReference type="NCBI Taxonomy" id="390241"/>
    <lineage>
        <taxon>Bacteria</taxon>
        <taxon>Pseudomonadati</taxon>
        <taxon>Bacteroidota</taxon>
        <taxon>Sphingobacteriia</taxon>
        <taxon>Sphingobacteriales</taxon>
        <taxon>Sphingobacteriaceae</taxon>
        <taxon>Pedobacter</taxon>
    </lineage>
</organism>
<dbReference type="EMBL" id="FOGG01000004">
    <property type="protein sequence ID" value="SER06768.1"/>
    <property type="molecule type" value="Genomic_DNA"/>
</dbReference>
<dbReference type="Proteomes" id="UP000199572">
    <property type="component" value="Unassembled WGS sequence"/>
</dbReference>
<name>A0A1H9L627_9SPHI</name>
<dbReference type="STRING" id="390241.SAMN04488023_1044"/>
<proteinExistence type="predicted"/>